<evidence type="ECO:0000256" key="8">
    <source>
        <dbReference type="ARBA" id="ARBA00022842"/>
    </source>
</evidence>
<comment type="cofactor">
    <cofactor evidence="1">
        <name>Mg(2+)</name>
        <dbReference type="ChEBI" id="CHEBI:18420"/>
    </cofactor>
</comment>
<dbReference type="SUPFAM" id="SSF143631">
    <property type="entry name" value="ApbE-like"/>
    <property type="match status" value="1"/>
</dbReference>
<dbReference type="GO" id="GO:0046872">
    <property type="term" value="F:metal ion binding"/>
    <property type="evidence" value="ECO:0007669"/>
    <property type="project" value="UniProtKB-KW"/>
</dbReference>
<evidence type="ECO:0000256" key="11">
    <source>
        <dbReference type="SAM" id="MobiDB-lite"/>
    </source>
</evidence>
<evidence type="ECO:0000256" key="2">
    <source>
        <dbReference type="ARBA" id="ARBA00011955"/>
    </source>
</evidence>
<comment type="catalytic activity">
    <reaction evidence="10">
        <text>L-threonyl-[protein] + FAD = FMN-L-threonyl-[protein] + AMP + H(+)</text>
        <dbReference type="Rhea" id="RHEA:36847"/>
        <dbReference type="Rhea" id="RHEA-COMP:11060"/>
        <dbReference type="Rhea" id="RHEA-COMP:11061"/>
        <dbReference type="ChEBI" id="CHEBI:15378"/>
        <dbReference type="ChEBI" id="CHEBI:30013"/>
        <dbReference type="ChEBI" id="CHEBI:57692"/>
        <dbReference type="ChEBI" id="CHEBI:74257"/>
        <dbReference type="ChEBI" id="CHEBI:456215"/>
        <dbReference type="EC" id="2.7.1.180"/>
    </reaction>
</comment>
<keyword evidence="4" id="KW-0285">Flavoprotein</keyword>
<dbReference type="InterPro" id="IPR003374">
    <property type="entry name" value="ApbE-like_sf"/>
</dbReference>
<evidence type="ECO:0000256" key="6">
    <source>
        <dbReference type="ARBA" id="ARBA00022723"/>
    </source>
</evidence>
<accession>A0A1J5SD36</accession>
<keyword evidence="7" id="KW-0274">FAD</keyword>
<evidence type="ECO:0000256" key="5">
    <source>
        <dbReference type="ARBA" id="ARBA00022679"/>
    </source>
</evidence>
<name>A0A1J5SD36_9ZZZZ</name>
<comment type="caution">
    <text evidence="12">The sequence shown here is derived from an EMBL/GenBank/DDBJ whole genome shotgun (WGS) entry which is preliminary data.</text>
</comment>
<evidence type="ECO:0000256" key="3">
    <source>
        <dbReference type="ARBA" id="ARBA00016337"/>
    </source>
</evidence>
<keyword evidence="12" id="KW-0449">Lipoprotein</keyword>
<keyword evidence="8" id="KW-0460">Magnesium</keyword>
<evidence type="ECO:0000256" key="4">
    <source>
        <dbReference type="ARBA" id="ARBA00022630"/>
    </source>
</evidence>
<protein>
    <recommendedName>
        <fullName evidence="3">FAD:protein FMN transferase</fullName>
        <ecNumber evidence="2">2.7.1.180</ecNumber>
    </recommendedName>
    <alternativeName>
        <fullName evidence="9">Flavin transferase</fullName>
    </alternativeName>
</protein>
<dbReference type="AlphaFoldDB" id="A0A1J5SD36"/>
<keyword evidence="5" id="KW-0808">Transferase</keyword>
<dbReference type="PANTHER" id="PTHR30040:SF2">
    <property type="entry name" value="FAD:PROTEIN FMN TRANSFERASE"/>
    <property type="match status" value="1"/>
</dbReference>
<proteinExistence type="predicted"/>
<reference evidence="12" key="1">
    <citation type="submission" date="2016-10" db="EMBL/GenBank/DDBJ databases">
        <title>Sequence of Gallionella enrichment culture.</title>
        <authorList>
            <person name="Poehlein A."/>
            <person name="Muehling M."/>
            <person name="Daniel R."/>
        </authorList>
    </citation>
    <scope>NUCLEOTIDE SEQUENCE</scope>
</reference>
<gene>
    <name evidence="12" type="primary">apbE_4</name>
    <name evidence="12" type="ORF">GALL_114770</name>
</gene>
<dbReference type="GO" id="GO:0016740">
    <property type="term" value="F:transferase activity"/>
    <property type="evidence" value="ECO:0007669"/>
    <property type="project" value="UniProtKB-KW"/>
</dbReference>
<evidence type="ECO:0000256" key="1">
    <source>
        <dbReference type="ARBA" id="ARBA00001946"/>
    </source>
</evidence>
<sequence length="329" mass="34882">MALFITNRRPPPPPEAGSGPSEPLRTLVFKALGTECRVVYVASSDGPAAAFERAAQAWVAGFEARYSRFQPDSALNAINRAAGGDWVPIDPEMEQMLRLAGALHRLSGGILDVTAAPLLSLWDYRRTHDSLPSDAEIASARALVGWDKVALEPGRVRLPLAGMALDFGGFGKEWAADAVAEIARQQGIAAALVDLGHDLRMLGLPPGRPAWSVGLEDPRKPGSAAGSLSVPPGKGVASSGDYVRHFEHEGRRYGHIVDPRTGRPVSNGCLQATVIADTCLRAGVLSTTAFVLGPVEGIRFIQTVAGAEGMIVTGDGRAQTRGFWNYLTD</sequence>
<evidence type="ECO:0000256" key="7">
    <source>
        <dbReference type="ARBA" id="ARBA00022827"/>
    </source>
</evidence>
<keyword evidence="6" id="KW-0479">Metal-binding</keyword>
<dbReference type="Gene3D" id="3.10.520.10">
    <property type="entry name" value="ApbE-like domains"/>
    <property type="match status" value="1"/>
</dbReference>
<evidence type="ECO:0000256" key="9">
    <source>
        <dbReference type="ARBA" id="ARBA00031306"/>
    </source>
</evidence>
<evidence type="ECO:0000256" key="10">
    <source>
        <dbReference type="ARBA" id="ARBA00048540"/>
    </source>
</evidence>
<feature type="region of interest" description="Disordered" evidence="11">
    <location>
        <begin position="212"/>
        <end position="236"/>
    </location>
</feature>
<dbReference type="EC" id="2.7.1.180" evidence="2"/>
<dbReference type="InterPro" id="IPR024932">
    <property type="entry name" value="ApbE"/>
</dbReference>
<feature type="region of interest" description="Disordered" evidence="11">
    <location>
        <begin position="1"/>
        <end position="22"/>
    </location>
</feature>
<dbReference type="EMBL" id="MLJW01000044">
    <property type="protein sequence ID" value="OIR06287.1"/>
    <property type="molecule type" value="Genomic_DNA"/>
</dbReference>
<dbReference type="PIRSF" id="PIRSF006268">
    <property type="entry name" value="ApbE"/>
    <property type="match status" value="1"/>
</dbReference>
<evidence type="ECO:0000313" key="12">
    <source>
        <dbReference type="EMBL" id="OIR06287.1"/>
    </source>
</evidence>
<dbReference type="PANTHER" id="PTHR30040">
    <property type="entry name" value="THIAMINE BIOSYNTHESIS LIPOPROTEIN APBE"/>
    <property type="match status" value="1"/>
</dbReference>
<dbReference type="Pfam" id="PF02424">
    <property type="entry name" value="ApbE"/>
    <property type="match status" value="1"/>
</dbReference>
<organism evidence="12">
    <name type="scientific">mine drainage metagenome</name>
    <dbReference type="NCBI Taxonomy" id="410659"/>
    <lineage>
        <taxon>unclassified sequences</taxon>
        <taxon>metagenomes</taxon>
        <taxon>ecological metagenomes</taxon>
    </lineage>
</organism>